<dbReference type="EMBL" id="JARKIB010000023">
    <property type="protein sequence ID" value="KAJ7766846.1"/>
    <property type="molecule type" value="Genomic_DNA"/>
</dbReference>
<dbReference type="AlphaFoldDB" id="A0AAD7JPP4"/>
<gene>
    <name evidence="1" type="ORF">B0H16DRAFT_1791360</name>
</gene>
<dbReference type="SUPFAM" id="SSF81383">
    <property type="entry name" value="F-box domain"/>
    <property type="match status" value="1"/>
</dbReference>
<dbReference type="InterPro" id="IPR036047">
    <property type="entry name" value="F-box-like_dom_sf"/>
</dbReference>
<proteinExistence type="predicted"/>
<protein>
    <recommendedName>
        <fullName evidence="3">F-box domain-containing protein</fullName>
    </recommendedName>
</protein>
<accession>A0AAD7JPP4</accession>
<evidence type="ECO:0000313" key="1">
    <source>
        <dbReference type="EMBL" id="KAJ7766846.1"/>
    </source>
</evidence>
<evidence type="ECO:0008006" key="3">
    <source>
        <dbReference type="Google" id="ProtNLM"/>
    </source>
</evidence>
<organism evidence="1 2">
    <name type="scientific">Mycena metata</name>
    <dbReference type="NCBI Taxonomy" id="1033252"/>
    <lineage>
        <taxon>Eukaryota</taxon>
        <taxon>Fungi</taxon>
        <taxon>Dikarya</taxon>
        <taxon>Basidiomycota</taxon>
        <taxon>Agaricomycotina</taxon>
        <taxon>Agaricomycetes</taxon>
        <taxon>Agaricomycetidae</taxon>
        <taxon>Agaricales</taxon>
        <taxon>Marasmiineae</taxon>
        <taxon>Mycenaceae</taxon>
        <taxon>Mycena</taxon>
    </lineage>
</organism>
<keyword evidence="2" id="KW-1185">Reference proteome</keyword>
<comment type="caution">
    <text evidence="1">The sequence shown here is derived from an EMBL/GenBank/DDBJ whole genome shotgun (WGS) entry which is preliminary data.</text>
</comment>
<dbReference type="Proteomes" id="UP001215598">
    <property type="component" value="Unassembled WGS sequence"/>
</dbReference>
<reference evidence="1" key="1">
    <citation type="submission" date="2023-03" db="EMBL/GenBank/DDBJ databases">
        <title>Massive genome expansion in bonnet fungi (Mycena s.s.) driven by repeated elements and novel gene families across ecological guilds.</title>
        <authorList>
            <consortium name="Lawrence Berkeley National Laboratory"/>
            <person name="Harder C.B."/>
            <person name="Miyauchi S."/>
            <person name="Viragh M."/>
            <person name="Kuo A."/>
            <person name="Thoen E."/>
            <person name="Andreopoulos B."/>
            <person name="Lu D."/>
            <person name="Skrede I."/>
            <person name="Drula E."/>
            <person name="Henrissat B."/>
            <person name="Morin E."/>
            <person name="Kohler A."/>
            <person name="Barry K."/>
            <person name="LaButti K."/>
            <person name="Morin E."/>
            <person name="Salamov A."/>
            <person name="Lipzen A."/>
            <person name="Mereny Z."/>
            <person name="Hegedus B."/>
            <person name="Baldrian P."/>
            <person name="Stursova M."/>
            <person name="Weitz H."/>
            <person name="Taylor A."/>
            <person name="Grigoriev I.V."/>
            <person name="Nagy L.G."/>
            <person name="Martin F."/>
            <person name="Kauserud H."/>
        </authorList>
    </citation>
    <scope>NUCLEOTIDE SEQUENCE</scope>
    <source>
        <strain evidence="1">CBHHK182m</strain>
    </source>
</reference>
<evidence type="ECO:0000313" key="2">
    <source>
        <dbReference type="Proteomes" id="UP001215598"/>
    </source>
</evidence>
<sequence>MAVSSHQNAALSEKASRAADRSRIVEIEAKILELTRSIHILQKERDLTQNRLDAYTYPVLTLPPEIVSEIFVHFIPVCRPWREIAFSTPRLWRAVQMSVYSKTTLDGQLNRVESSLARSGSCLLSIQLSSQSYGDHIPLLELLAPHCERLQHLKLCVSALRNLHWDSLKRPLLSLRSLVVSEAVFTEDCSPTVLLSAPLLNKVALGWYHDHWRSILPWFQLSVLAVESISLGHCASALELAPNLVFCMFSVTSCHAPRNNPPIPPCQFLETLVLKTEFRDSEYLDGFWDSLTLPALRDLQICEVFLGPHPVEALRALLLRSGCSPSRIHIMRGEKPLKQYCNAMPSVVFSKGHQPLTNPDEVAEIEDLEELDWGDAGLEDSDSDNKA</sequence>
<name>A0AAD7JPP4_9AGAR</name>